<dbReference type="RefSeq" id="WP_220635972.1">
    <property type="nucleotide sequence ID" value="NZ_CAJQUM010000001.1"/>
</dbReference>
<evidence type="ECO:0000313" key="2">
    <source>
        <dbReference type="Proteomes" id="UP000742786"/>
    </source>
</evidence>
<gene>
    <name evidence="1" type="ORF">GTOL_11974</name>
</gene>
<dbReference type="AlphaFoldDB" id="A0A916J809"/>
<comment type="caution">
    <text evidence="1">The sequence shown here is derived from an EMBL/GenBank/DDBJ whole genome shotgun (WGS) entry which is preliminary data.</text>
</comment>
<dbReference type="Proteomes" id="UP000742786">
    <property type="component" value="Unassembled WGS sequence"/>
</dbReference>
<protein>
    <submittedName>
        <fullName evidence="1">Uncharacterized protein</fullName>
    </submittedName>
</protein>
<sequence>MPEFENYAVEAAQLETEIARKGAILGIDWNDEAEVRKLARHALASLSDTLQLDHPPGSDKGMAMLELIGLSQLMLKVMKDSADDGILTHGGPVWKSLARALWEEARIAKEAK</sequence>
<reference evidence="1" key="1">
    <citation type="submission" date="2021-04" db="EMBL/GenBank/DDBJ databases">
        <authorList>
            <person name="Hornung B."/>
        </authorList>
    </citation>
    <scope>NUCLEOTIDE SEQUENCE</scope>
    <source>
        <strain evidence="1">G5G6</strain>
    </source>
</reference>
<proteinExistence type="predicted"/>
<evidence type="ECO:0000313" key="1">
    <source>
        <dbReference type="EMBL" id="CAG4884091.1"/>
    </source>
</evidence>
<accession>A0A916J809</accession>
<keyword evidence="2" id="KW-1185">Reference proteome</keyword>
<organism evidence="1 2">
    <name type="scientific">Georgfuchsia toluolica</name>
    <dbReference type="NCBI Taxonomy" id="424218"/>
    <lineage>
        <taxon>Bacteria</taxon>
        <taxon>Pseudomonadati</taxon>
        <taxon>Pseudomonadota</taxon>
        <taxon>Betaproteobacteria</taxon>
        <taxon>Nitrosomonadales</taxon>
        <taxon>Sterolibacteriaceae</taxon>
        <taxon>Georgfuchsia</taxon>
    </lineage>
</organism>
<name>A0A916J809_9PROT</name>
<dbReference type="EMBL" id="CAJQUM010000001">
    <property type="protein sequence ID" value="CAG4884091.1"/>
    <property type="molecule type" value="Genomic_DNA"/>
</dbReference>